<evidence type="ECO:0000256" key="4">
    <source>
        <dbReference type="ARBA" id="ARBA00022692"/>
    </source>
</evidence>
<comment type="subcellular location">
    <subcellularLocation>
        <location evidence="1">Golgi apparatus membrane</location>
        <topology evidence="1">Single-pass type II membrane protein</topology>
    </subcellularLocation>
</comment>
<keyword evidence="8" id="KW-0472">Membrane</keyword>
<dbReference type="Proteomes" id="UP001186944">
    <property type="component" value="Unassembled WGS sequence"/>
</dbReference>
<evidence type="ECO:0000256" key="5">
    <source>
        <dbReference type="ARBA" id="ARBA00022968"/>
    </source>
</evidence>
<comment type="caution">
    <text evidence="11">The sequence shown here is derived from an EMBL/GenBank/DDBJ whole genome shotgun (WGS) entry which is preliminary data.</text>
</comment>
<keyword evidence="6" id="KW-1133">Transmembrane helix</keyword>
<keyword evidence="12" id="KW-1185">Reference proteome</keyword>
<evidence type="ECO:0000313" key="12">
    <source>
        <dbReference type="Proteomes" id="UP001186944"/>
    </source>
</evidence>
<evidence type="ECO:0000256" key="8">
    <source>
        <dbReference type="ARBA" id="ARBA00023136"/>
    </source>
</evidence>
<dbReference type="FunFam" id="3.90.550.10:FF:000229">
    <property type="entry name" value="Glycosyltransferase-like protein LARGE"/>
    <property type="match status" value="1"/>
</dbReference>
<keyword evidence="10" id="KW-0175">Coiled coil</keyword>
<keyword evidence="2" id="KW-0328">Glycosyltransferase</keyword>
<dbReference type="PANTHER" id="PTHR12270:SF25">
    <property type="entry name" value="GLYCOSYLTRANSFERASE-LIKE PROTEIN LARGE"/>
    <property type="match status" value="1"/>
</dbReference>
<gene>
    <name evidence="11" type="ORF">FSP39_008413</name>
</gene>
<keyword evidence="4" id="KW-0812">Transmembrane</keyword>
<dbReference type="InterPro" id="IPR051292">
    <property type="entry name" value="Xyl/GlcA_transferase"/>
</dbReference>
<evidence type="ECO:0000256" key="1">
    <source>
        <dbReference type="ARBA" id="ARBA00004323"/>
    </source>
</evidence>
<dbReference type="Pfam" id="PF01501">
    <property type="entry name" value="Glyco_transf_8"/>
    <property type="match status" value="1"/>
</dbReference>
<dbReference type="GO" id="GO:0035269">
    <property type="term" value="P:protein O-linked glycosylation via mannose"/>
    <property type="evidence" value="ECO:0007669"/>
    <property type="project" value="TreeGrafter"/>
</dbReference>
<dbReference type="InterPro" id="IPR029044">
    <property type="entry name" value="Nucleotide-diphossugar_trans"/>
</dbReference>
<dbReference type="PANTHER" id="PTHR12270">
    <property type="entry name" value="GLYCOSYLTRANSFERASE-RELATED"/>
    <property type="match status" value="1"/>
</dbReference>
<dbReference type="FunFam" id="3.90.550.10:FF:000016">
    <property type="entry name" value="LARGE xylosyl- and glucuronyltransferase 2"/>
    <property type="match status" value="1"/>
</dbReference>
<evidence type="ECO:0000256" key="3">
    <source>
        <dbReference type="ARBA" id="ARBA00022679"/>
    </source>
</evidence>
<evidence type="ECO:0000256" key="2">
    <source>
        <dbReference type="ARBA" id="ARBA00022676"/>
    </source>
</evidence>
<proteinExistence type="predicted"/>
<evidence type="ECO:0000256" key="9">
    <source>
        <dbReference type="ARBA" id="ARBA00023180"/>
    </source>
</evidence>
<dbReference type="GO" id="GO:0042285">
    <property type="term" value="F:xylosyltransferase activity"/>
    <property type="evidence" value="ECO:0007669"/>
    <property type="project" value="UniProtKB-ARBA"/>
</dbReference>
<sequence length="728" mass="85197">MMLRLKNHSVVALLVLTSIPPLILVYLTITANDCPVELLGRSENRTLQRIHDGYMQKIRQIQHQEKQIQKLRRKLSLAEMQLQGYQNGNNISGFGDNRTNGRCANNQLHVPKCQVIDIAIVCTGINATRDVVTVIKSILFYRKNPLHFHFIADVISQKILHHLFTSWNVAEVETSFYSSEKAKPRVSWIPNIHYSGVYGLMKLTLTEILPQYLDKVIVVDIDVTFATDVAELWKILNSLQGLKMIGLVENLSDWYLGLLPNVSPWPADGRGFNTGVMLMNLKKLRELNWMDTWRTVTEKVLPQHEHTQLADQDIINAVIKQHPFLVSRLSCKWNVQLSDNRKECSGDLSSYKIIHWNSPKKYNVKHQRIGYFRNLHQMFLEYDGNLLKREISWCNTTGSQSSQNNKINLTEINTDDECYDFRIERILEHRTHLYYLDYDLDYRPEEFDVSLVVQLSMDRLQMLETISKHWEGPISLALYIADAEIQQFLRFAHGSDILMKRRNIGYHLVFRDGQYFPVNYLRNVALRQVVTPYVFLSDVDFLPMHGLYDYLKKALSMMDMQSKSKALIVPAFETQRYRTDFPESKADLLNKLDLGDLFTFRFHVWPRGHAPTDYTKWRTATTPYTVQWDFDFEPYVVVKRDIPEFDQRFVGFGWNKVSHTMELDVLGYEFVVLPNAFMIHMPHAPSFDIAKFRSSSLYRRCLKVLKYEYQRDLSRKYGIKALKYLSDD</sequence>
<dbReference type="GO" id="GO:0015020">
    <property type="term" value="F:glucuronosyltransferase activity"/>
    <property type="evidence" value="ECO:0007669"/>
    <property type="project" value="TreeGrafter"/>
</dbReference>
<keyword evidence="7" id="KW-0333">Golgi apparatus</keyword>
<dbReference type="SUPFAM" id="SSF53448">
    <property type="entry name" value="Nucleotide-diphospho-sugar transferases"/>
    <property type="match status" value="1"/>
</dbReference>
<keyword evidence="9" id="KW-0325">Glycoprotein</keyword>
<evidence type="ECO:0000256" key="7">
    <source>
        <dbReference type="ARBA" id="ARBA00023034"/>
    </source>
</evidence>
<accession>A0AA88YBR1</accession>
<dbReference type="EMBL" id="VSWD01000005">
    <property type="protein sequence ID" value="KAK3102055.1"/>
    <property type="molecule type" value="Genomic_DNA"/>
</dbReference>
<dbReference type="GO" id="GO:0000139">
    <property type="term" value="C:Golgi membrane"/>
    <property type="evidence" value="ECO:0007669"/>
    <property type="project" value="UniProtKB-SubCell"/>
</dbReference>
<organism evidence="11 12">
    <name type="scientific">Pinctada imbricata</name>
    <name type="common">Atlantic pearl-oyster</name>
    <name type="synonym">Pinctada martensii</name>
    <dbReference type="NCBI Taxonomy" id="66713"/>
    <lineage>
        <taxon>Eukaryota</taxon>
        <taxon>Metazoa</taxon>
        <taxon>Spiralia</taxon>
        <taxon>Lophotrochozoa</taxon>
        <taxon>Mollusca</taxon>
        <taxon>Bivalvia</taxon>
        <taxon>Autobranchia</taxon>
        <taxon>Pteriomorphia</taxon>
        <taxon>Pterioida</taxon>
        <taxon>Pterioidea</taxon>
        <taxon>Pteriidae</taxon>
        <taxon>Pinctada</taxon>
    </lineage>
</organism>
<dbReference type="AlphaFoldDB" id="A0AA88YBR1"/>
<keyword evidence="5" id="KW-0735">Signal-anchor</keyword>
<evidence type="ECO:0000256" key="10">
    <source>
        <dbReference type="SAM" id="Coils"/>
    </source>
</evidence>
<evidence type="ECO:0000256" key="6">
    <source>
        <dbReference type="ARBA" id="ARBA00022989"/>
    </source>
</evidence>
<dbReference type="Gene3D" id="3.90.550.10">
    <property type="entry name" value="Spore Coat Polysaccharide Biosynthesis Protein SpsA, Chain A"/>
    <property type="match status" value="1"/>
</dbReference>
<evidence type="ECO:0000313" key="11">
    <source>
        <dbReference type="EMBL" id="KAK3102055.1"/>
    </source>
</evidence>
<dbReference type="InterPro" id="IPR002495">
    <property type="entry name" value="Glyco_trans_8"/>
</dbReference>
<protein>
    <submittedName>
        <fullName evidence="11">Uncharacterized protein</fullName>
    </submittedName>
</protein>
<feature type="coiled-coil region" evidence="10">
    <location>
        <begin position="54"/>
        <end position="88"/>
    </location>
</feature>
<dbReference type="Pfam" id="PF13896">
    <property type="entry name" value="Glyco_transf_49"/>
    <property type="match status" value="1"/>
</dbReference>
<keyword evidence="3" id="KW-0808">Transferase</keyword>
<name>A0AA88YBR1_PINIB</name>
<reference evidence="11" key="1">
    <citation type="submission" date="2019-08" db="EMBL/GenBank/DDBJ databases">
        <title>The improved chromosome-level genome for the pearl oyster Pinctada fucata martensii using PacBio sequencing and Hi-C.</title>
        <authorList>
            <person name="Zheng Z."/>
        </authorList>
    </citation>
    <scope>NUCLEOTIDE SEQUENCE</scope>
    <source>
        <strain evidence="11">ZZ-2019</strain>
        <tissue evidence="11">Adductor muscle</tissue>
    </source>
</reference>